<comment type="caution">
    <text evidence="2">The sequence shown here is derived from an EMBL/GenBank/DDBJ whole genome shotgun (WGS) entry which is preliminary data.</text>
</comment>
<dbReference type="AlphaFoldDB" id="T0KC84"/>
<evidence type="ECO:0000313" key="2">
    <source>
        <dbReference type="EMBL" id="EQB34344.1"/>
    </source>
</evidence>
<name>T0KC84_9BACT</name>
<dbReference type="SMART" id="SM01321">
    <property type="entry name" value="Y1_Tnp"/>
    <property type="match status" value="1"/>
</dbReference>
<organism evidence="2 3">
    <name type="scientific">Sulfurimonas hongkongensis</name>
    <dbReference type="NCBI Taxonomy" id="1172190"/>
    <lineage>
        <taxon>Bacteria</taxon>
        <taxon>Pseudomonadati</taxon>
        <taxon>Campylobacterota</taxon>
        <taxon>Epsilonproteobacteria</taxon>
        <taxon>Campylobacterales</taxon>
        <taxon>Sulfurimonadaceae</taxon>
        <taxon>Sulfurimonas</taxon>
    </lineage>
</organism>
<dbReference type="PANTHER" id="PTHR34322">
    <property type="entry name" value="TRANSPOSASE, Y1_TNP DOMAIN-CONTAINING"/>
    <property type="match status" value="1"/>
</dbReference>
<dbReference type="PATRIC" id="fig|1172190.3.peg.2175"/>
<protein>
    <recommendedName>
        <fullName evidence="1">Transposase IS200-like domain-containing protein</fullName>
    </recommendedName>
</protein>
<proteinExistence type="predicted"/>
<dbReference type="InterPro" id="IPR036515">
    <property type="entry name" value="Transposase_17_sf"/>
</dbReference>
<dbReference type="Pfam" id="PF07277">
    <property type="entry name" value="SapC"/>
    <property type="match status" value="1"/>
</dbReference>
<evidence type="ECO:0000313" key="3">
    <source>
        <dbReference type="Proteomes" id="UP000015520"/>
    </source>
</evidence>
<dbReference type="STRING" id="1172190.M947_11280"/>
<dbReference type="SUPFAM" id="SSF143422">
    <property type="entry name" value="Transposase IS200-like"/>
    <property type="match status" value="1"/>
</dbReference>
<sequence length="461" mass="52678">MARKVRIFVKDSPQHVMLKSLDKLALFKDESDYRAFVDILKESSINSDLAIHAYVLMPHFFEFLATPSKEDTLSKFMQSLGRKYVGYFNKKYNRTGTLFQGRYKSSLVEDEKYLFDVMLHIERLAPKEHLFSSAHKNLYGKKDEIVSYHSLYKKLGFTDEQRVQKYSEFFNSAVDYDKEDFITMCLEKQSVTGSEDFVKNLEKIVGFSLTLKARGRPKKEQIKKGKKMYKNLVMLDKEKHKELKINPLEDLNFAKSATHIPLLANEVAQVGAAFPVVFTAGEAPELTALVSLGGDSLAINEEGKWITSYVPSYLRKYPFSLASTKENPEQKVILIDEDSSLFSKSKGKQLFRKNGDKSETLEHAIDFLTSHENQSSVTLNVAKLIFQSGILEDREISVGEGEEKKVLVNGFKVVNREKLNELSDDVLADWVRKGIMAMIEAHIKSLDNIQTLFEIAQKRQS</sequence>
<reference evidence="2 3" key="1">
    <citation type="submission" date="2013-07" db="EMBL/GenBank/DDBJ databases">
        <title>Sulfurimonas hongkongensis AST-10 Genome Sequencing.</title>
        <authorList>
            <person name="Cai L."/>
            <person name="Zhang T."/>
        </authorList>
    </citation>
    <scope>NUCLEOTIDE SEQUENCE [LARGE SCALE GENOMIC DNA]</scope>
    <source>
        <strain evidence="2 3">AST-10</strain>
    </source>
</reference>
<dbReference type="GO" id="GO:0004803">
    <property type="term" value="F:transposase activity"/>
    <property type="evidence" value="ECO:0007669"/>
    <property type="project" value="InterPro"/>
</dbReference>
<dbReference type="GO" id="GO:0003677">
    <property type="term" value="F:DNA binding"/>
    <property type="evidence" value="ECO:0007669"/>
    <property type="project" value="InterPro"/>
</dbReference>
<evidence type="ECO:0000259" key="1">
    <source>
        <dbReference type="SMART" id="SM01321"/>
    </source>
</evidence>
<gene>
    <name evidence="2" type="ORF">M947_11280</name>
</gene>
<dbReference type="Gene3D" id="3.30.70.1290">
    <property type="entry name" value="Transposase IS200-like"/>
    <property type="match status" value="1"/>
</dbReference>
<dbReference type="EMBL" id="AUPZ01000021">
    <property type="protein sequence ID" value="EQB34344.1"/>
    <property type="molecule type" value="Genomic_DNA"/>
</dbReference>
<dbReference type="GO" id="GO:0006313">
    <property type="term" value="P:DNA transposition"/>
    <property type="evidence" value="ECO:0007669"/>
    <property type="project" value="InterPro"/>
</dbReference>
<accession>T0KC84</accession>
<dbReference type="OrthoDB" id="9800147at2"/>
<dbReference type="InterPro" id="IPR002686">
    <property type="entry name" value="Transposase_17"/>
</dbReference>
<keyword evidence="3" id="KW-1185">Reference proteome</keyword>
<dbReference type="InterPro" id="IPR010836">
    <property type="entry name" value="SapC"/>
</dbReference>
<dbReference type="PANTHER" id="PTHR34322:SF2">
    <property type="entry name" value="TRANSPOSASE IS200-LIKE DOMAIN-CONTAINING PROTEIN"/>
    <property type="match status" value="1"/>
</dbReference>
<dbReference type="eggNOG" id="COG1943">
    <property type="taxonomic scope" value="Bacteria"/>
</dbReference>
<dbReference type="Proteomes" id="UP000015520">
    <property type="component" value="Unassembled WGS sequence"/>
</dbReference>
<feature type="domain" description="Transposase IS200-like" evidence="1">
    <location>
        <begin position="9"/>
        <end position="124"/>
    </location>
</feature>
<dbReference type="RefSeq" id="WP_021288489.1">
    <property type="nucleotide sequence ID" value="NZ_AUPZ01000021.1"/>
</dbReference>